<name>A0ABD7NAJ1_9ENTR</name>
<comment type="caution">
    <text evidence="2">The sequence shown here is derived from an EMBL/GenBank/DDBJ whole genome shotgun (WGS) entry which is preliminary data.</text>
</comment>
<dbReference type="SUPFAM" id="SSF50978">
    <property type="entry name" value="WD40 repeat-like"/>
    <property type="match status" value="1"/>
</dbReference>
<evidence type="ECO:0000256" key="1">
    <source>
        <dbReference type="SAM" id="Phobius"/>
    </source>
</evidence>
<evidence type="ECO:0000313" key="3">
    <source>
        <dbReference type="Proteomes" id="UP000252079"/>
    </source>
</evidence>
<keyword evidence="1" id="KW-0472">Membrane</keyword>
<evidence type="ECO:0000313" key="2">
    <source>
        <dbReference type="EMBL" id="SSG11427.1"/>
    </source>
</evidence>
<dbReference type="InterPro" id="IPR015943">
    <property type="entry name" value="WD40/YVTN_repeat-like_dom_sf"/>
</dbReference>
<dbReference type="RefSeq" id="WP_114260895.1">
    <property type="nucleotide sequence ID" value="NZ_JBGETP010000018.1"/>
</dbReference>
<organism evidence="2 3">
    <name type="scientific">Klebsiella quasipneumoniae</name>
    <dbReference type="NCBI Taxonomy" id="1463165"/>
    <lineage>
        <taxon>Bacteria</taxon>
        <taxon>Pseudomonadati</taxon>
        <taxon>Pseudomonadota</taxon>
        <taxon>Gammaproteobacteria</taxon>
        <taxon>Enterobacterales</taxon>
        <taxon>Enterobacteriaceae</taxon>
        <taxon>Klebsiella/Raoultella group</taxon>
        <taxon>Klebsiella</taxon>
        <taxon>Klebsiella pneumoniae complex</taxon>
    </lineage>
</organism>
<keyword evidence="1" id="KW-0812">Transmembrane</keyword>
<reference evidence="2 3" key="1">
    <citation type="submission" date="2018-07" db="EMBL/GenBank/DDBJ databases">
        <authorList>
            <consortium name="Pathogen Informatics"/>
        </authorList>
    </citation>
    <scope>NUCLEOTIDE SEQUENCE [LARGE SCALE GENOMIC DNA]</scope>
    <source>
        <strain evidence="2 3">4300STDY6636950</strain>
    </source>
</reference>
<dbReference type="Gene3D" id="2.130.10.10">
    <property type="entry name" value="YVTN repeat-like/Quinoprotein amine dehydrogenase"/>
    <property type="match status" value="2"/>
</dbReference>
<keyword evidence="1" id="KW-1133">Transmembrane helix</keyword>
<dbReference type="AlphaFoldDB" id="A0ABD7NAJ1"/>
<proteinExistence type="predicted"/>
<feature type="transmembrane region" description="Helical" evidence="1">
    <location>
        <begin position="565"/>
        <end position="587"/>
    </location>
</feature>
<dbReference type="Proteomes" id="UP000252079">
    <property type="component" value="Unassembled WGS sequence"/>
</dbReference>
<dbReference type="InterPro" id="IPR036322">
    <property type="entry name" value="WD40_repeat_dom_sf"/>
</dbReference>
<dbReference type="EMBL" id="UFBM01000102">
    <property type="protein sequence ID" value="SSG11427.1"/>
    <property type="molecule type" value="Genomic_DNA"/>
</dbReference>
<gene>
    <name evidence="2" type="ORF">SAMEA23995918_05631</name>
</gene>
<sequence>MINLRESHNQYQKLSLLFVTLLGIVMTFISVPASGYSEAWGGCLIPVGTETATGPVISMVKLQDNKQELIVAWKGLFLLDNKLKQVAIVDHEIIGEITAIQKLPGIDEVLIGAINGVFLYDAASRKVNMVDGGGTEPVILMHSLADGKGVLIGTWDGLFLFDIELKKVVRLEWEKPGAVVWMYDLPGRNGVLISTWREVFLFDPESKKVVMASDTETGKAGETFALPKSDQVLIGAQNGLFISEGKRVKVVPGVIINSVNAIHDLPGSSEILIAAKSGIYLFNKELSITKLADGNTGSVYDTQDLTDGKGVIIAAEKGFYLFDKALGKVVPVEGETPDHVFVMHDLPGANGILIGAKNGLYRFDIASKKIVSVGDVSTGTVDQMHDLPGNDGLLIGSANGWFWLDMVSLKVIPAGGARTGPVFALDTAPESDVALIGAQNGLYTIPSLPLSKADVQFIQKDSFLKDMAQEVELRILHPCASQIEELGLRLSLLHDKAEPNTKEWVEINRVKSTKMTTEFADVSSIVTFKEEGNWQLQLSQAGTTIGNTIQIPVKGKTLIEYLMSIWPQLVVVTVAIYVILFLVLLVLSHYSLSVFGVLSDPAWGAKLLTCPFFLLRHVPAVQCWVLEPWFQNVRRKLLAAEPSPFLDSLVQNNKREMLASSALLGELNSLKRVWLQGGIGMGKTAIFKAWARAYYCDPENTTLSNVVRQYGFLLVMVPVRDYAMIKPPDSAHPESWVVEVISRRFMQFGLPLGDVSLLTAMLRAGHIAIGLDGTNEADCKEAINSFERQFPQVKIIATSQSVVPENWSSWTLPKTIAKQRVELLTIWFRNSETGKALDKRLASESNVEIVSGYDLRLLFELMESDPYGTPIPEGRIGLYCAILSRATRGDGEPLDLSPLRQLAVKMVIDKRRSFTFEEGDVLGDDVADILSKDSPKVIRKVHNKWEFRHDQMRAFLAACSLADDSPTMKILICRIEESKMFRLMRDDQEALWGFLAGVLSDTDLRTLWIYAQNEPEERALLQSALQRIADKRKIQLSRPVAD</sequence>
<protein>
    <submittedName>
        <fullName evidence="2">Uncharacterized protein</fullName>
    </submittedName>
</protein>
<accession>A0ABD7NAJ1</accession>